<feature type="domain" description="DUF7869" evidence="2">
    <location>
        <begin position="609"/>
        <end position="722"/>
    </location>
</feature>
<gene>
    <name evidence="3" type="primary">LOC114337629</name>
</gene>
<evidence type="ECO:0000259" key="2">
    <source>
        <dbReference type="Pfam" id="PF25273"/>
    </source>
</evidence>
<dbReference type="InterPro" id="IPR057191">
    <property type="entry name" value="DUF7869"/>
</dbReference>
<dbReference type="AlphaFoldDB" id="A0A6P7G4Q1"/>
<accession>A0A6P7G4Q1</accession>
<evidence type="ECO:0000313" key="3">
    <source>
        <dbReference type="RefSeq" id="XP_028143926.1"/>
    </source>
</evidence>
<evidence type="ECO:0000256" key="1">
    <source>
        <dbReference type="SAM" id="MobiDB-lite"/>
    </source>
</evidence>
<reference evidence="3" key="1">
    <citation type="submission" date="2025-08" db="UniProtKB">
        <authorList>
            <consortium name="RefSeq"/>
        </authorList>
    </citation>
    <scope>IDENTIFICATION</scope>
    <source>
        <tissue evidence="3">Whole insect</tissue>
    </source>
</reference>
<organism evidence="3">
    <name type="scientific">Diabrotica virgifera virgifera</name>
    <name type="common">western corn rootworm</name>
    <dbReference type="NCBI Taxonomy" id="50390"/>
    <lineage>
        <taxon>Eukaryota</taxon>
        <taxon>Metazoa</taxon>
        <taxon>Ecdysozoa</taxon>
        <taxon>Arthropoda</taxon>
        <taxon>Hexapoda</taxon>
        <taxon>Insecta</taxon>
        <taxon>Pterygota</taxon>
        <taxon>Neoptera</taxon>
        <taxon>Endopterygota</taxon>
        <taxon>Coleoptera</taxon>
        <taxon>Polyphaga</taxon>
        <taxon>Cucujiformia</taxon>
        <taxon>Chrysomeloidea</taxon>
        <taxon>Chrysomelidae</taxon>
        <taxon>Galerucinae</taxon>
        <taxon>Diabroticina</taxon>
        <taxon>Diabroticites</taxon>
        <taxon>Diabrotica</taxon>
    </lineage>
</organism>
<dbReference type="PANTHER" id="PTHR10773">
    <property type="entry name" value="DNA-DIRECTED RNA POLYMERASES I, II, AND III SUBUNIT RPABC2"/>
    <property type="match status" value="1"/>
</dbReference>
<dbReference type="RefSeq" id="XP_028143926.1">
    <property type="nucleotide sequence ID" value="XM_028288125.1"/>
</dbReference>
<feature type="region of interest" description="Disordered" evidence="1">
    <location>
        <begin position="252"/>
        <end position="284"/>
    </location>
</feature>
<feature type="region of interest" description="Disordered" evidence="1">
    <location>
        <begin position="540"/>
        <end position="560"/>
    </location>
</feature>
<dbReference type="InParanoid" id="A0A6P7G4Q1"/>
<proteinExistence type="predicted"/>
<sequence length="754" mass="87528">MRKTDGSDYKEGVIKTIWNTTAKLVQQKYFCEYQRHIDPFKDITFKEARAARDSKRKLLQTVPDKRKMSSVAMTSAEYKNMCLQWDEDTPEGHQKKLFHIAAVELAWRVLPEFCAQTINVSPITTRKNMTDVTEDIQEYEELLPVIPGAEEIDSDLQGIVEDVLREENIVEYNAPEDESNPLSPVALEASQSFRHSPTIEIDELECSDITPTSTCTDRGRSLTPMPSPLNFHAVCDNEFCADHEKQYVLQVPSPSVSSASSSATNKSNATPKTTKKRPRRQKEWSDVKRKCLKNLGQKYMSKGGVAKDEKTLGLPCKCRYKCFDKISHQQRVDCFSKFWQLGDRAKQWHFIVKFSQKFDKKRCLNQATPNNRKYTYKYFLPLITDSNVSHCDTVPVCQTMFVNTLAVSTRILKTAWKKFDGTSYIEEDKRGRHDNHKTVLTDAMVQSVCDHVKSFVPVESHYIRKNSKKLYLNGDLSIAKMHKLYLEWFDAVKYTCKALKERQYRNIVNSHFNLSFHIPKKDQCDECHIFHQKKVPTEEEKSKFDKHQDNKKVARHLKSQDKKEAIESEGKILTAVFDFEKVLTCPHGNVSIYYYKRKLSCLNFTVFDMGKKKATCYMWDESVAKRGANEVSSCLLDFIENNVKKGAKEFRFWSDNCAGQNRNRIVFSLYVYAAKKFSISITHRFLEKGHTQNEGDSVHSVIERASETKMIYTPDEWRLLVKWSKILPKNISEIQYFKFMSLGYKYVYVFKTLC</sequence>
<name>A0A6P7G4Q1_DIAVI</name>
<dbReference type="PANTHER" id="PTHR10773:SF19">
    <property type="match status" value="1"/>
</dbReference>
<feature type="compositionally biased region" description="Low complexity" evidence="1">
    <location>
        <begin position="252"/>
        <end position="263"/>
    </location>
</feature>
<protein>
    <submittedName>
        <fullName evidence="3">Uncharacterized protein LOC114337629</fullName>
    </submittedName>
</protein>
<dbReference type="Pfam" id="PF25273">
    <property type="entry name" value="DUF7869"/>
    <property type="match status" value="1"/>
</dbReference>